<dbReference type="Pfam" id="PF02133">
    <property type="entry name" value="Transp_cyt_pur"/>
    <property type="match status" value="1"/>
</dbReference>
<keyword evidence="5 8" id="KW-1133">Transmembrane helix</keyword>
<evidence type="ECO:0000256" key="7">
    <source>
        <dbReference type="PIRNR" id="PIRNR002744"/>
    </source>
</evidence>
<feature type="transmembrane region" description="Helical" evidence="8">
    <location>
        <begin position="290"/>
        <end position="312"/>
    </location>
</feature>
<gene>
    <name evidence="9" type="ORF">SAMN04489750_2449</name>
</gene>
<accession>A0A2Y8ZRW2</accession>
<protein>
    <submittedName>
        <fullName evidence="9">Purine-cytosine permease</fullName>
    </submittedName>
</protein>
<evidence type="ECO:0000256" key="2">
    <source>
        <dbReference type="ARBA" id="ARBA00008974"/>
    </source>
</evidence>
<dbReference type="InterPro" id="IPR026030">
    <property type="entry name" value="Pur-cyt_permease_Fcy2/21/22"/>
</dbReference>
<keyword evidence="4 8" id="KW-0812">Transmembrane</keyword>
<dbReference type="Gene3D" id="1.10.4160.10">
    <property type="entry name" value="Hydantoin permease"/>
    <property type="match status" value="1"/>
</dbReference>
<feature type="transmembrane region" description="Helical" evidence="8">
    <location>
        <begin position="245"/>
        <end position="270"/>
    </location>
</feature>
<dbReference type="OrthoDB" id="9809167at2"/>
<evidence type="ECO:0000256" key="1">
    <source>
        <dbReference type="ARBA" id="ARBA00004141"/>
    </source>
</evidence>
<evidence type="ECO:0000313" key="10">
    <source>
        <dbReference type="Proteomes" id="UP000250028"/>
    </source>
</evidence>
<name>A0A2Y8ZRW2_9MICO</name>
<keyword evidence="6 7" id="KW-0472">Membrane</keyword>
<dbReference type="InterPro" id="IPR001248">
    <property type="entry name" value="Pur-cyt_permease"/>
</dbReference>
<feature type="transmembrane region" description="Helical" evidence="8">
    <location>
        <begin position="174"/>
        <end position="191"/>
    </location>
</feature>
<evidence type="ECO:0000313" key="9">
    <source>
        <dbReference type="EMBL" id="SSA35111.1"/>
    </source>
</evidence>
<feature type="transmembrane region" description="Helical" evidence="8">
    <location>
        <begin position="109"/>
        <end position="127"/>
    </location>
</feature>
<dbReference type="AlphaFoldDB" id="A0A2Y8ZRW2"/>
<keyword evidence="10" id="KW-1185">Reference proteome</keyword>
<feature type="transmembrane region" description="Helical" evidence="8">
    <location>
        <begin position="33"/>
        <end position="53"/>
    </location>
</feature>
<dbReference type="Proteomes" id="UP000250028">
    <property type="component" value="Unassembled WGS sequence"/>
</dbReference>
<feature type="transmembrane region" description="Helical" evidence="8">
    <location>
        <begin position="211"/>
        <end position="233"/>
    </location>
</feature>
<evidence type="ECO:0000256" key="3">
    <source>
        <dbReference type="ARBA" id="ARBA00022448"/>
    </source>
</evidence>
<evidence type="ECO:0000256" key="6">
    <source>
        <dbReference type="ARBA" id="ARBA00023136"/>
    </source>
</evidence>
<sequence length="495" mass="52205">MTQPATESALNVEHNGINTVPDAEHKGQPRELFWPWFAANISVLGIAYGAYLLNFKVSFWQAAIVGVLGILVSFLLCGLVALSGKRGHAPTMTLSRAAFGVNGNRLPSLISWLLTVGWETVLCSLAVLATSTVFKELGWSDGNATKVIAMVVVAALIVGGGVIGFDFVMKLQQWITIITAVLTIVYVILVVDQIDWATVSAIPAGGAPQVIGGAIFMATGFGLGWVNAAGDYSRYLPSSASSKGVVGWTTLGGALGPVILLLIGLLLVGSSQDLGQAINNDPIGALASVLPNWFLLIFLVVAILGLIGGAVLDIYSSGLALMSIGVKVPRPVAAGIDGTIMILGTIYFVFIADNFFFPFQGFLITLGVPISAWCGVFLADLLLRRQGYASRELFDPNGRYGNVNWVSVALVVVGTAVGWGLVTNTYAGWLQWQGYLLGPIGGKSGDWAGANLGVVAALLIGFVGYLLLGRRRVQEQEAIPLDESEANLDIEEPTP</sequence>
<feature type="transmembrane region" description="Helical" evidence="8">
    <location>
        <begin position="447"/>
        <end position="468"/>
    </location>
</feature>
<dbReference type="PIRSF" id="PIRSF002744">
    <property type="entry name" value="Pur-cyt_permease"/>
    <property type="match status" value="1"/>
</dbReference>
<feature type="transmembrane region" description="Helical" evidence="8">
    <location>
        <begin position="147"/>
        <end position="167"/>
    </location>
</feature>
<dbReference type="RefSeq" id="WP_109686163.1">
    <property type="nucleotide sequence ID" value="NZ_QGDN01000001.1"/>
</dbReference>
<proteinExistence type="inferred from homology"/>
<evidence type="ECO:0000256" key="8">
    <source>
        <dbReference type="SAM" id="Phobius"/>
    </source>
</evidence>
<evidence type="ECO:0000256" key="4">
    <source>
        <dbReference type="ARBA" id="ARBA00022692"/>
    </source>
</evidence>
<reference evidence="10" key="1">
    <citation type="submission" date="2016-10" db="EMBL/GenBank/DDBJ databases">
        <authorList>
            <person name="Varghese N."/>
            <person name="Submissions S."/>
        </authorList>
    </citation>
    <scope>NUCLEOTIDE SEQUENCE [LARGE SCALE GENOMIC DNA]</scope>
    <source>
        <strain evidence="10">DSM 22951</strain>
    </source>
</reference>
<dbReference type="PANTHER" id="PTHR31806">
    <property type="entry name" value="PURINE-CYTOSINE PERMEASE FCY2-RELATED"/>
    <property type="match status" value="1"/>
</dbReference>
<feature type="transmembrane region" description="Helical" evidence="8">
    <location>
        <begin position="59"/>
        <end position="82"/>
    </location>
</feature>
<evidence type="ECO:0000256" key="5">
    <source>
        <dbReference type="ARBA" id="ARBA00022989"/>
    </source>
</evidence>
<comment type="similarity">
    <text evidence="2 7">Belongs to the purine-cytosine permease (2.A.39) family.</text>
</comment>
<dbReference type="GO" id="GO:0022857">
    <property type="term" value="F:transmembrane transporter activity"/>
    <property type="evidence" value="ECO:0007669"/>
    <property type="project" value="InterPro"/>
</dbReference>
<organism evidence="9 10">
    <name type="scientific">Branchiibius hedensis</name>
    <dbReference type="NCBI Taxonomy" id="672460"/>
    <lineage>
        <taxon>Bacteria</taxon>
        <taxon>Bacillati</taxon>
        <taxon>Actinomycetota</taxon>
        <taxon>Actinomycetes</taxon>
        <taxon>Micrococcales</taxon>
        <taxon>Dermacoccaceae</taxon>
        <taxon>Branchiibius</taxon>
    </lineage>
</organism>
<feature type="transmembrane region" description="Helical" evidence="8">
    <location>
        <begin position="362"/>
        <end position="383"/>
    </location>
</feature>
<dbReference type="PANTHER" id="PTHR31806:SF1">
    <property type="entry name" value="PURINE-CYTOSINE PERMEASE FCY2-RELATED"/>
    <property type="match status" value="1"/>
</dbReference>
<feature type="transmembrane region" description="Helical" evidence="8">
    <location>
        <begin position="403"/>
        <end position="427"/>
    </location>
</feature>
<keyword evidence="3 7" id="KW-0813">Transport</keyword>
<comment type="subcellular location">
    <subcellularLocation>
        <location evidence="1">Membrane</location>
        <topology evidence="1">Multi-pass membrane protein</topology>
    </subcellularLocation>
</comment>
<dbReference type="GO" id="GO:0005886">
    <property type="term" value="C:plasma membrane"/>
    <property type="evidence" value="ECO:0007669"/>
    <property type="project" value="TreeGrafter"/>
</dbReference>
<dbReference type="EMBL" id="UESZ01000001">
    <property type="protein sequence ID" value="SSA35111.1"/>
    <property type="molecule type" value="Genomic_DNA"/>
</dbReference>